<protein>
    <submittedName>
        <fullName evidence="7">Pleckstrin domain-containing family M member 3</fullName>
    </submittedName>
</protein>
<dbReference type="PANTHER" id="PTHR12326:SF3">
    <property type="entry name" value="DIFFERENTIALLY EXPRESSED IN FDCP 8 HOMOLOG"/>
    <property type="match status" value="1"/>
</dbReference>
<dbReference type="AlphaFoldDB" id="A0A8E0RXZ6"/>
<sequence>MDSRSSVDDLENAVFRLKHMVLASTNEPEEKRQRLLDRLIELRRILYTVKESTSATSGRVRDESNPHLSAPQTDSRSPLVRRVRTVSQSSLLIHAHSHKSRQSETPVYSTCGHDFNLILAFRFLGQLCECCGCAIRDPSRRILVCTQCRVVCHPQPCLRGLTRRCPRSLNSSDLYVNLKPPPCQPESDADHGSDSLRPARFHHLEVRRLCYVGSNLTDQCWSCFECQKPLQPAPNSTVTAEPALTGPFLSKTNSVIESTADLLMRQAAQTESNPDVVLKWVTPQLQTQVNSLWNETTQILSLHPKITVPTDKTSPHLQWAYADAQTDLGPIQTWADAIVLESVHRTPRTTNKLSQRSASSGGHARAPLLINGEIIRPLAVSESGMDCLMDSAREQSLDSARLCYYTGHFYCAQCHWGDSHAIPACIFILGDYRPKPVCRSALLWLQYTWSRHLFRVPDPWYRYEPQARTVGALRIRLFRFKPYLDICDLARDLWNNLNTQDPYWIFEQPYTFTMELVDSVRNGSLASKLEGYLGSLDDHVRSCSKCESSVPPRCSVCEIGLIRPYDVLASFCSDCHRPCHRSCLACPLPMSSDELPSAGPASATTTDDVGKGLDFSESSVQSCDPNESDLLELLYPAMRTICLSCSRNKR</sequence>
<evidence type="ECO:0000256" key="5">
    <source>
        <dbReference type="SAM" id="MobiDB-lite"/>
    </source>
</evidence>
<keyword evidence="8" id="KW-1185">Reference proteome</keyword>
<comment type="caution">
    <text evidence="7">The sequence shown here is derived from an EMBL/GenBank/DDBJ whole genome shotgun (WGS) entry which is preliminary data.</text>
</comment>
<evidence type="ECO:0000256" key="2">
    <source>
        <dbReference type="ARBA" id="ARBA00022737"/>
    </source>
</evidence>
<evidence type="ECO:0000256" key="4">
    <source>
        <dbReference type="ARBA" id="ARBA00022833"/>
    </source>
</evidence>
<gene>
    <name evidence="7" type="ORF">FBUS_07124</name>
</gene>
<reference evidence="7" key="1">
    <citation type="submission" date="2019-05" db="EMBL/GenBank/DDBJ databases">
        <title>Annotation for the trematode Fasciolopsis buski.</title>
        <authorList>
            <person name="Choi Y.-J."/>
        </authorList>
    </citation>
    <scope>NUCLEOTIDE SEQUENCE</scope>
    <source>
        <strain evidence="7">HT</strain>
        <tissue evidence="7">Whole worm</tissue>
    </source>
</reference>
<evidence type="ECO:0000313" key="7">
    <source>
        <dbReference type="EMBL" id="KAA0191199.1"/>
    </source>
</evidence>
<dbReference type="InterPro" id="IPR025258">
    <property type="entry name" value="RH_dom"/>
</dbReference>
<dbReference type="SMART" id="SM01175">
    <property type="entry name" value="DUF4206"/>
    <property type="match status" value="1"/>
</dbReference>
<evidence type="ECO:0000256" key="3">
    <source>
        <dbReference type="ARBA" id="ARBA00022771"/>
    </source>
</evidence>
<dbReference type="EMBL" id="LUCM01006494">
    <property type="protein sequence ID" value="KAA0191199.1"/>
    <property type="molecule type" value="Genomic_DNA"/>
</dbReference>
<accession>A0A8E0RXZ6</accession>
<evidence type="ECO:0000256" key="1">
    <source>
        <dbReference type="ARBA" id="ARBA00022723"/>
    </source>
</evidence>
<dbReference type="Proteomes" id="UP000728185">
    <property type="component" value="Unassembled WGS sequence"/>
</dbReference>
<dbReference type="PANTHER" id="PTHR12326">
    <property type="entry name" value="PLECKSTRIN HOMOLOGY DOMAIN CONTAINING PROTEIN"/>
    <property type="match status" value="1"/>
</dbReference>
<feature type="domain" description="Rubicon Homology" evidence="6">
    <location>
        <begin position="401"/>
        <end position="590"/>
    </location>
</feature>
<keyword evidence="1" id="KW-0479">Metal-binding</keyword>
<keyword evidence="3" id="KW-0863">Zinc-finger</keyword>
<organism evidence="7 8">
    <name type="scientific">Fasciolopsis buskii</name>
    <dbReference type="NCBI Taxonomy" id="27845"/>
    <lineage>
        <taxon>Eukaryota</taxon>
        <taxon>Metazoa</taxon>
        <taxon>Spiralia</taxon>
        <taxon>Lophotrochozoa</taxon>
        <taxon>Platyhelminthes</taxon>
        <taxon>Trematoda</taxon>
        <taxon>Digenea</taxon>
        <taxon>Plagiorchiida</taxon>
        <taxon>Echinostomata</taxon>
        <taxon>Echinostomatoidea</taxon>
        <taxon>Fasciolidae</taxon>
        <taxon>Fasciolopsis</taxon>
    </lineage>
</organism>
<dbReference type="InterPro" id="IPR051366">
    <property type="entry name" value="DEF8"/>
</dbReference>
<keyword evidence="2" id="KW-0677">Repeat</keyword>
<dbReference type="GO" id="GO:0008270">
    <property type="term" value="F:zinc ion binding"/>
    <property type="evidence" value="ECO:0007669"/>
    <property type="project" value="UniProtKB-KW"/>
</dbReference>
<feature type="region of interest" description="Disordered" evidence="5">
    <location>
        <begin position="56"/>
        <end position="79"/>
    </location>
</feature>
<evidence type="ECO:0000259" key="6">
    <source>
        <dbReference type="SMART" id="SM01175"/>
    </source>
</evidence>
<dbReference type="OrthoDB" id="1918044at2759"/>
<name>A0A8E0RXZ6_9TREM</name>
<dbReference type="Pfam" id="PF13901">
    <property type="entry name" value="RH_dom"/>
    <property type="match status" value="1"/>
</dbReference>
<feature type="compositionally biased region" description="Polar residues" evidence="5">
    <location>
        <begin position="66"/>
        <end position="76"/>
    </location>
</feature>
<proteinExistence type="predicted"/>
<keyword evidence="4" id="KW-0862">Zinc</keyword>
<evidence type="ECO:0000313" key="8">
    <source>
        <dbReference type="Proteomes" id="UP000728185"/>
    </source>
</evidence>